<keyword evidence="2" id="KW-1185">Reference proteome</keyword>
<evidence type="ECO:0000313" key="1">
    <source>
        <dbReference type="EMBL" id="WWV65820.1"/>
    </source>
</evidence>
<dbReference type="InterPro" id="IPR010344">
    <property type="entry name" value="YbjH"/>
</dbReference>
<proteinExistence type="predicted"/>
<sequence>MMKNKRNDDKRMRQMLLTALLFLFPWLAGAASYVPLLRQLGMENIREAAGPEGVYLCWEDPVYRGPVRGLAEVLRQLAAQEELTQETHLVILENGWPQLLITVPAGSWTDYREERVTWTEFVNSLELTYDTDEAMRHFSDAKTEHRSAGKVDFVIYPQLQLRNSWMDKIYGASVNIAPAIEMQLWKGASFTGQVIFPIWNNLIGEMDYIRAGILTLRQEVRLPKRWMASLTVGNFTQQRIGADLQLTWRTADDRWLLGARGGLTGASVVQDGHWQVSRWERLSGAVWGRYFEPHYQLELELTAERYIYGDYGARLDCVRHFGETTVGLFAMVSGGEANGGFSFSVPLPRKKRMRRKAVRVRLPEYWGLTYEAQSGNEYAERRLGRRYQTDPVVSRSNRFYNPDFVRKQLLRQ</sequence>
<dbReference type="EMBL" id="CP146284">
    <property type="protein sequence ID" value="WWV65820.1"/>
    <property type="molecule type" value="Genomic_DNA"/>
</dbReference>
<protein>
    <submittedName>
        <fullName evidence="1">YjbH domain-containing protein</fullName>
    </submittedName>
</protein>
<reference evidence="1 2" key="1">
    <citation type="submission" date="2024-02" db="EMBL/GenBank/DDBJ databases">
        <title>Whole genome sequencing of Parabacteroides sp. AD58.</title>
        <authorList>
            <person name="Chaplin A.V."/>
            <person name="Pikina A.P."/>
            <person name="Sokolova S.R."/>
            <person name="Korostin D.O."/>
            <person name="Efimov B.A."/>
        </authorList>
    </citation>
    <scope>NUCLEOTIDE SEQUENCE [LARGE SCALE GENOMIC DNA]</scope>
    <source>
        <strain evidence="1 2">AD58</strain>
    </source>
</reference>
<gene>
    <name evidence="1" type="ORF">NEE14_012570</name>
</gene>
<dbReference type="Pfam" id="PF06082">
    <property type="entry name" value="YjbH"/>
    <property type="match status" value="1"/>
</dbReference>
<evidence type="ECO:0000313" key="2">
    <source>
        <dbReference type="Proteomes" id="UP001320603"/>
    </source>
</evidence>
<dbReference type="RefSeq" id="WP_251967375.1">
    <property type="nucleotide sequence ID" value="NZ_CP146284.1"/>
</dbReference>
<organism evidence="1 2">
    <name type="scientific">Parabacteroides absconsus</name>
    <dbReference type="NCBI Taxonomy" id="2951805"/>
    <lineage>
        <taxon>Bacteria</taxon>
        <taxon>Pseudomonadati</taxon>
        <taxon>Bacteroidota</taxon>
        <taxon>Bacteroidia</taxon>
        <taxon>Bacteroidales</taxon>
        <taxon>Tannerellaceae</taxon>
        <taxon>Parabacteroides</taxon>
    </lineage>
</organism>
<accession>A0ABZ2IIF0</accession>
<dbReference type="Proteomes" id="UP001320603">
    <property type="component" value="Chromosome"/>
</dbReference>
<name>A0ABZ2IIF0_9BACT</name>